<gene>
    <name evidence="15" type="ORF">GTP91_13740</name>
</gene>
<evidence type="ECO:0000259" key="14">
    <source>
        <dbReference type="Pfam" id="PF07715"/>
    </source>
</evidence>
<keyword evidence="9 10" id="KW-0998">Cell outer membrane</keyword>
<dbReference type="GO" id="GO:0009279">
    <property type="term" value="C:cell outer membrane"/>
    <property type="evidence" value="ECO:0007669"/>
    <property type="project" value="UniProtKB-SubCell"/>
</dbReference>
<dbReference type="InterPro" id="IPR037066">
    <property type="entry name" value="Plug_dom_sf"/>
</dbReference>
<dbReference type="SUPFAM" id="SSF56935">
    <property type="entry name" value="Porins"/>
    <property type="match status" value="1"/>
</dbReference>
<dbReference type="Gene3D" id="2.170.130.10">
    <property type="entry name" value="TonB-dependent receptor, plug domain"/>
    <property type="match status" value="1"/>
</dbReference>
<dbReference type="CDD" id="cd01347">
    <property type="entry name" value="ligand_gated_channel"/>
    <property type="match status" value="1"/>
</dbReference>
<evidence type="ECO:0000256" key="5">
    <source>
        <dbReference type="ARBA" id="ARBA00022692"/>
    </source>
</evidence>
<evidence type="ECO:0000259" key="13">
    <source>
        <dbReference type="Pfam" id="PF00593"/>
    </source>
</evidence>
<dbReference type="Pfam" id="PF00593">
    <property type="entry name" value="TonB_dep_Rec_b-barrel"/>
    <property type="match status" value="1"/>
</dbReference>
<evidence type="ECO:0000256" key="9">
    <source>
        <dbReference type="ARBA" id="ARBA00023237"/>
    </source>
</evidence>
<evidence type="ECO:0000256" key="11">
    <source>
        <dbReference type="RuleBase" id="RU003357"/>
    </source>
</evidence>
<proteinExistence type="inferred from homology"/>
<dbReference type="InterPro" id="IPR012910">
    <property type="entry name" value="Plug_dom"/>
</dbReference>
<evidence type="ECO:0000256" key="10">
    <source>
        <dbReference type="PROSITE-ProRule" id="PRU01360"/>
    </source>
</evidence>
<feature type="domain" description="TonB-dependent receptor plug" evidence="14">
    <location>
        <begin position="59"/>
        <end position="165"/>
    </location>
</feature>
<keyword evidence="4 10" id="KW-1134">Transmembrane beta strand</keyword>
<feature type="signal peptide" evidence="12">
    <location>
        <begin position="1"/>
        <end position="35"/>
    </location>
</feature>
<keyword evidence="6 11" id="KW-0798">TonB box</keyword>
<protein>
    <submittedName>
        <fullName evidence="15">TonB-dependent receptor</fullName>
    </submittedName>
</protein>
<dbReference type="Gene3D" id="2.40.170.20">
    <property type="entry name" value="TonB-dependent receptor, beta-barrel domain"/>
    <property type="match status" value="1"/>
</dbReference>
<dbReference type="Proteomes" id="UP000470302">
    <property type="component" value="Unassembled WGS sequence"/>
</dbReference>
<dbReference type="RefSeq" id="WP_161097301.1">
    <property type="nucleotide sequence ID" value="NZ_WWCW01000041.1"/>
</dbReference>
<evidence type="ECO:0000256" key="4">
    <source>
        <dbReference type="ARBA" id="ARBA00022452"/>
    </source>
</evidence>
<reference evidence="15 16" key="1">
    <citation type="submission" date="2020-01" db="EMBL/GenBank/DDBJ databases">
        <title>Novel species isolated from a subtropical stream in China.</title>
        <authorList>
            <person name="Lu H."/>
        </authorList>
    </citation>
    <scope>NUCLEOTIDE SEQUENCE [LARGE SCALE GENOMIC DNA]</scope>
    <source>
        <strain evidence="15 16">FT82W</strain>
    </source>
</reference>
<comment type="similarity">
    <text evidence="2 10 11">Belongs to the TonB-dependent receptor family.</text>
</comment>
<evidence type="ECO:0000256" key="7">
    <source>
        <dbReference type="ARBA" id="ARBA00023136"/>
    </source>
</evidence>
<dbReference type="PANTHER" id="PTHR47234">
    <property type="match status" value="1"/>
</dbReference>
<comment type="caution">
    <text evidence="15">The sequence shown here is derived from an EMBL/GenBank/DDBJ whole genome shotgun (WGS) entry which is preliminary data.</text>
</comment>
<evidence type="ECO:0000256" key="6">
    <source>
        <dbReference type="ARBA" id="ARBA00023077"/>
    </source>
</evidence>
<keyword evidence="3 10" id="KW-0813">Transport</keyword>
<feature type="chain" id="PRO_5033035590" evidence="12">
    <location>
        <begin position="36"/>
        <end position="907"/>
    </location>
</feature>
<sequence>MNTSDHSVQNRSAQPRLLLSAITIAVLTLANQASAQQSGEPAMTRVEVTGSSIKRLATEASLPVSTVKAEDFIKQGITTLADVMMSLPQSASLAPSNAGSGTNINLRGLGVNRTLVLLNGRRMANEAIADGYANLDVIPMSALSRVEILRDGASSIYGSDAIGGVVNFITKTSFEGLSLTGQEVQPEKNGGGDEQRASITWGKGNLERDGWSIYGTIDAHQRTRLAARDRADLSSADLLTSIGRPPTLGTGGNATPANFTTATNKTAQNPYAASGCLAPYSIVGQKGTCVLDANEYGTALYANQQVTFYARAAKKLSEDHVVSVDYSRGEEFILGTKNPTNALAVNGVSATLPSTSKWYPGKSGGVPAVAGLNNAPLILTWAVADLGLATTKDVQLNQRLSVMDEGTLAGWDYKAGLVVGISQRDNYYQSGYARGQGLLDGLKSGVLNPFGLQDAAGQAYLDTIKVDGAKNRTSKSTFTGVDLTASRPLMELEGGSMALALGADFHRDTTEDTKLPISADVTYASASPSHGEGARNVAALFAELNVPITKKLELNAAVRDDHFSDFGNTINPKISFRYEPTKQLMFRGSANTGFRAPTLFDRYGYRLPGATGLTSAKWDDPVLCPGGKPGVAGTGTALPGLVSSTVCNTTLPKQTGSNPELVPEKSKGFTLGTVFEPTKSSMVSIDYWNIKMTNMLANLPEQVYFLDPVKYASYFVRKSDGTINYIKNTTMNLGGQKAAGVDVSASYAFPHTAYGDFKVAIDGTYLTQFDNQLDNGSPYVSNIGQFGLASNGTTSSLPIITFRWKHTLKLNWAAGNWNTQLTQNYNSKYTDQNLVAQQYWRNINSYKVWNWTTTYNGFKNIQVTAGITNLFNVNPPVTNSSLYSFGYLSSAASPIGRAYNVRATYTF</sequence>
<name>A0A845G5T7_9BURK</name>
<dbReference type="PROSITE" id="PS52016">
    <property type="entry name" value="TONB_DEPENDENT_REC_3"/>
    <property type="match status" value="1"/>
</dbReference>
<organism evidence="15 16">
    <name type="scientific">Duganella vulcania</name>
    <dbReference type="NCBI Taxonomy" id="2692166"/>
    <lineage>
        <taxon>Bacteria</taxon>
        <taxon>Pseudomonadati</taxon>
        <taxon>Pseudomonadota</taxon>
        <taxon>Betaproteobacteria</taxon>
        <taxon>Burkholderiales</taxon>
        <taxon>Oxalobacteraceae</taxon>
        <taxon>Telluria group</taxon>
        <taxon>Duganella</taxon>
    </lineage>
</organism>
<evidence type="ECO:0000256" key="3">
    <source>
        <dbReference type="ARBA" id="ARBA00022448"/>
    </source>
</evidence>
<comment type="subcellular location">
    <subcellularLocation>
        <location evidence="1 10">Cell outer membrane</location>
        <topology evidence="1 10">Multi-pass membrane protein</topology>
    </subcellularLocation>
</comment>
<dbReference type="Pfam" id="PF07715">
    <property type="entry name" value="Plug"/>
    <property type="match status" value="1"/>
</dbReference>
<evidence type="ECO:0000313" key="16">
    <source>
        <dbReference type="Proteomes" id="UP000470302"/>
    </source>
</evidence>
<dbReference type="InterPro" id="IPR039426">
    <property type="entry name" value="TonB-dep_rcpt-like"/>
</dbReference>
<dbReference type="PANTHER" id="PTHR47234:SF2">
    <property type="entry name" value="TONB-DEPENDENT RECEPTOR"/>
    <property type="match status" value="1"/>
</dbReference>
<feature type="domain" description="TonB-dependent receptor-like beta-barrel" evidence="13">
    <location>
        <begin position="391"/>
        <end position="870"/>
    </location>
</feature>
<dbReference type="EMBL" id="WWCW01000041">
    <property type="protein sequence ID" value="MYM88239.1"/>
    <property type="molecule type" value="Genomic_DNA"/>
</dbReference>
<keyword evidence="5 10" id="KW-0812">Transmembrane</keyword>
<keyword evidence="12" id="KW-0732">Signal</keyword>
<evidence type="ECO:0000256" key="2">
    <source>
        <dbReference type="ARBA" id="ARBA00009810"/>
    </source>
</evidence>
<evidence type="ECO:0000256" key="1">
    <source>
        <dbReference type="ARBA" id="ARBA00004571"/>
    </source>
</evidence>
<dbReference type="InterPro" id="IPR036942">
    <property type="entry name" value="Beta-barrel_TonB_sf"/>
</dbReference>
<dbReference type="InterPro" id="IPR000531">
    <property type="entry name" value="Beta-barrel_TonB"/>
</dbReference>
<evidence type="ECO:0000256" key="8">
    <source>
        <dbReference type="ARBA" id="ARBA00023170"/>
    </source>
</evidence>
<evidence type="ECO:0000313" key="15">
    <source>
        <dbReference type="EMBL" id="MYM88239.1"/>
    </source>
</evidence>
<dbReference type="AlphaFoldDB" id="A0A845G5T7"/>
<keyword evidence="8 15" id="KW-0675">Receptor</keyword>
<keyword evidence="7 10" id="KW-0472">Membrane</keyword>
<accession>A0A845G5T7</accession>
<evidence type="ECO:0000256" key="12">
    <source>
        <dbReference type="SAM" id="SignalP"/>
    </source>
</evidence>